<reference evidence="4" key="1">
    <citation type="submission" date="2021-01" db="EMBL/GenBank/DDBJ databases">
        <title>Whole genome shotgun sequence of Virgisporangium aurantiacum NBRC 16421.</title>
        <authorList>
            <person name="Komaki H."/>
            <person name="Tamura T."/>
        </authorList>
    </citation>
    <scope>NUCLEOTIDE SEQUENCE</scope>
    <source>
        <strain evidence="4">NBRC 16421</strain>
    </source>
</reference>
<dbReference type="GO" id="GO:0008483">
    <property type="term" value="F:transaminase activity"/>
    <property type="evidence" value="ECO:0007669"/>
    <property type="project" value="UniProtKB-KW"/>
</dbReference>
<dbReference type="PANTHER" id="PTHR43713">
    <property type="entry name" value="GLUTAMATE-1-SEMIALDEHYDE 2,1-AMINOMUTASE"/>
    <property type="match status" value="1"/>
</dbReference>
<dbReference type="InterPro" id="IPR015424">
    <property type="entry name" value="PyrdxlP-dep_Trfase"/>
</dbReference>
<keyword evidence="2 3" id="KW-0663">Pyridoxal phosphate</keyword>
<accession>A0A8J3Z9X3</accession>
<dbReference type="Proteomes" id="UP000612585">
    <property type="component" value="Unassembled WGS sequence"/>
</dbReference>
<dbReference type="RefSeq" id="WP_203997106.1">
    <property type="nucleotide sequence ID" value="NZ_BOPG01000032.1"/>
</dbReference>
<dbReference type="InterPro" id="IPR015421">
    <property type="entry name" value="PyrdxlP-dep_Trfase_major"/>
</dbReference>
<dbReference type="EMBL" id="BOPG01000032">
    <property type="protein sequence ID" value="GIJ57620.1"/>
    <property type="molecule type" value="Genomic_DNA"/>
</dbReference>
<evidence type="ECO:0000256" key="2">
    <source>
        <dbReference type="ARBA" id="ARBA00022898"/>
    </source>
</evidence>
<name>A0A8J3Z9X3_9ACTN</name>
<comment type="similarity">
    <text evidence="3">Belongs to the class-III pyridoxal-phosphate-dependent aminotransferase family.</text>
</comment>
<proteinExistence type="inferred from homology"/>
<dbReference type="PANTHER" id="PTHR43713:SF3">
    <property type="entry name" value="GLUTAMATE-1-SEMIALDEHYDE 2,1-AMINOMUTASE 1, CHLOROPLASTIC-RELATED"/>
    <property type="match status" value="1"/>
</dbReference>
<dbReference type="Gene3D" id="3.90.1150.10">
    <property type="entry name" value="Aspartate Aminotransferase, domain 1"/>
    <property type="match status" value="1"/>
</dbReference>
<keyword evidence="4" id="KW-0032">Aminotransferase</keyword>
<dbReference type="Gene3D" id="3.40.640.10">
    <property type="entry name" value="Type I PLP-dependent aspartate aminotransferase-like (Major domain)"/>
    <property type="match status" value="1"/>
</dbReference>
<dbReference type="InterPro" id="IPR005814">
    <property type="entry name" value="Aminotrans_3"/>
</dbReference>
<evidence type="ECO:0000313" key="5">
    <source>
        <dbReference type="Proteomes" id="UP000612585"/>
    </source>
</evidence>
<protein>
    <submittedName>
        <fullName evidence="4">Aspartate aminotransferase family protein</fullName>
    </submittedName>
</protein>
<sequence>MPADLDVLDGLIAVQEKIFLARTGESQRIRHECADVLPGGVVSNWQDAPPGAVWIDRGSGSRVFDVDGTEYVDLHGGFGVGVVGHAHPAVVAAVSDRVRKGTHFAQPTADSVVVARELARRFALPMWRFNNSGTESTMDAIHLMRTATGRPKIIKVEGSYHGHHDSVQVSVYPTAEAAGPFDRPNSVPSGTAVPEPLVALTVVVPFGDLAAVERVLLEQPDAIAGMIVEPVMMNVGLIPPPAGYLDGLRYLLHRHGAYLAFDEVKTGLGIAAGGAVEWSGVVPDLICLAKALGGGLPCGAIGGTRALMGLITSGAYEQVGTFNGNPLTMAAARAVLTEILTDDAYDHFTTLRTTMVDGATDILRRYALPGHVRAYGAKGAVIFHERLAHYRDFLAYPDQWGNAHWLYQHNGGVFLPPWGKCEQWTVSVQHSVADVRVFLSNLDRLAADVSAGR</sequence>
<dbReference type="Pfam" id="PF00202">
    <property type="entry name" value="Aminotran_3"/>
    <property type="match status" value="1"/>
</dbReference>
<dbReference type="InterPro" id="IPR049704">
    <property type="entry name" value="Aminotrans_3_PPA_site"/>
</dbReference>
<gene>
    <name evidence="4" type="ORF">Vau01_051360</name>
</gene>
<comment type="cofactor">
    <cofactor evidence="1">
        <name>pyridoxal 5'-phosphate</name>
        <dbReference type="ChEBI" id="CHEBI:597326"/>
    </cofactor>
</comment>
<evidence type="ECO:0000313" key="4">
    <source>
        <dbReference type="EMBL" id="GIJ57620.1"/>
    </source>
</evidence>
<dbReference type="PROSITE" id="PS00600">
    <property type="entry name" value="AA_TRANSFER_CLASS_3"/>
    <property type="match status" value="1"/>
</dbReference>
<comment type="caution">
    <text evidence="4">The sequence shown here is derived from an EMBL/GenBank/DDBJ whole genome shotgun (WGS) entry which is preliminary data.</text>
</comment>
<keyword evidence="5" id="KW-1185">Reference proteome</keyword>
<dbReference type="SUPFAM" id="SSF53383">
    <property type="entry name" value="PLP-dependent transferases"/>
    <property type="match status" value="1"/>
</dbReference>
<organism evidence="4 5">
    <name type="scientific">Virgisporangium aurantiacum</name>
    <dbReference type="NCBI Taxonomy" id="175570"/>
    <lineage>
        <taxon>Bacteria</taxon>
        <taxon>Bacillati</taxon>
        <taxon>Actinomycetota</taxon>
        <taxon>Actinomycetes</taxon>
        <taxon>Micromonosporales</taxon>
        <taxon>Micromonosporaceae</taxon>
        <taxon>Virgisporangium</taxon>
    </lineage>
</organism>
<dbReference type="InterPro" id="IPR015422">
    <property type="entry name" value="PyrdxlP-dep_Trfase_small"/>
</dbReference>
<dbReference type="AlphaFoldDB" id="A0A8J3Z9X3"/>
<evidence type="ECO:0000256" key="1">
    <source>
        <dbReference type="ARBA" id="ARBA00001933"/>
    </source>
</evidence>
<keyword evidence="4" id="KW-0808">Transferase</keyword>
<dbReference type="CDD" id="cd00610">
    <property type="entry name" value="OAT_like"/>
    <property type="match status" value="1"/>
</dbReference>
<dbReference type="GO" id="GO:0030170">
    <property type="term" value="F:pyridoxal phosphate binding"/>
    <property type="evidence" value="ECO:0007669"/>
    <property type="project" value="InterPro"/>
</dbReference>
<evidence type="ECO:0000256" key="3">
    <source>
        <dbReference type="RuleBase" id="RU003560"/>
    </source>
</evidence>